<comment type="similarity">
    <text evidence="2">Belongs to the eukaryotic/archaeal RNase P protein component 3 family.</text>
</comment>
<dbReference type="Proteomes" id="UP001420932">
    <property type="component" value="Unassembled WGS sequence"/>
</dbReference>
<reference evidence="5 6" key="1">
    <citation type="submission" date="2024-01" db="EMBL/GenBank/DDBJ databases">
        <title>Genome assemblies of Stephania.</title>
        <authorList>
            <person name="Yang L."/>
        </authorList>
    </citation>
    <scope>NUCLEOTIDE SEQUENCE [LARGE SCALE GENOMIC DNA]</scope>
    <source>
        <strain evidence="5">YNDBR</strain>
        <tissue evidence="5">Leaf</tissue>
    </source>
</reference>
<evidence type="ECO:0000313" key="6">
    <source>
        <dbReference type="Proteomes" id="UP001420932"/>
    </source>
</evidence>
<keyword evidence="3" id="KW-0819">tRNA processing</keyword>
<dbReference type="AlphaFoldDB" id="A0AAP0ITB7"/>
<gene>
    <name evidence="5" type="ORF">Syun_019024</name>
</gene>
<name>A0AAP0ITB7_9MAGN</name>
<dbReference type="GO" id="GO:0008033">
    <property type="term" value="P:tRNA processing"/>
    <property type="evidence" value="ECO:0007669"/>
    <property type="project" value="UniProtKB-KW"/>
</dbReference>
<evidence type="ECO:0000256" key="3">
    <source>
        <dbReference type="ARBA" id="ARBA00022694"/>
    </source>
</evidence>
<dbReference type="Gene3D" id="3.20.20.140">
    <property type="entry name" value="Metal-dependent hydrolases"/>
    <property type="match status" value="1"/>
</dbReference>
<evidence type="ECO:0000256" key="4">
    <source>
        <dbReference type="SAM" id="MobiDB-lite"/>
    </source>
</evidence>
<evidence type="ECO:0000313" key="5">
    <source>
        <dbReference type="EMBL" id="KAK9121407.1"/>
    </source>
</evidence>
<comment type="caution">
    <text evidence="5">The sequence shown here is derived from an EMBL/GenBank/DDBJ whole genome shotgun (WGS) entry which is preliminary data.</text>
</comment>
<dbReference type="SUPFAM" id="SSF89550">
    <property type="entry name" value="PHP domain-like"/>
    <property type="match status" value="1"/>
</dbReference>
<feature type="compositionally biased region" description="Polar residues" evidence="4">
    <location>
        <begin position="449"/>
        <end position="465"/>
    </location>
</feature>
<protein>
    <submittedName>
        <fullName evidence="5">Uncharacterized protein</fullName>
    </submittedName>
</protein>
<proteinExistence type="inferred from homology"/>
<organism evidence="5 6">
    <name type="scientific">Stephania yunnanensis</name>
    <dbReference type="NCBI Taxonomy" id="152371"/>
    <lineage>
        <taxon>Eukaryota</taxon>
        <taxon>Viridiplantae</taxon>
        <taxon>Streptophyta</taxon>
        <taxon>Embryophyta</taxon>
        <taxon>Tracheophyta</taxon>
        <taxon>Spermatophyta</taxon>
        <taxon>Magnoliopsida</taxon>
        <taxon>Ranunculales</taxon>
        <taxon>Menispermaceae</taxon>
        <taxon>Menispermoideae</taxon>
        <taxon>Cissampelideae</taxon>
        <taxon>Stephania</taxon>
    </lineage>
</organism>
<evidence type="ECO:0000256" key="1">
    <source>
        <dbReference type="ARBA" id="ARBA00004123"/>
    </source>
</evidence>
<dbReference type="Pfam" id="PF01876">
    <property type="entry name" value="RNase_P_p30"/>
    <property type="match status" value="1"/>
</dbReference>
<keyword evidence="6" id="KW-1185">Reference proteome</keyword>
<evidence type="ECO:0000256" key="2">
    <source>
        <dbReference type="ARBA" id="ARBA00007331"/>
    </source>
</evidence>
<dbReference type="PANTHER" id="PTHR13031">
    <property type="entry name" value="RIBONUCLEASE P SUBUNIT P30"/>
    <property type="match status" value="1"/>
</dbReference>
<dbReference type="InterPro" id="IPR016195">
    <property type="entry name" value="Pol/histidinol_Pase-like"/>
</dbReference>
<feature type="region of interest" description="Disordered" evidence="4">
    <location>
        <begin position="446"/>
        <end position="465"/>
    </location>
</feature>
<dbReference type="EMBL" id="JBBNAF010000008">
    <property type="protein sequence ID" value="KAK9121407.1"/>
    <property type="molecule type" value="Genomic_DNA"/>
</dbReference>
<dbReference type="PANTHER" id="PTHR13031:SF0">
    <property type="entry name" value="RIBONUCLEASE P PROTEIN SUBUNIT P30"/>
    <property type="match status" value="1"/>
</dbReference>
<dbReference type="InterPro" id="IPR002738">
    <property type="entry name" value="RNase_P_p30"/>
</dbReference>
<accession>A0AAP0ITB7</accession>
<comment type="subcellular location">
    <subcellularLocation>
        <location evidence="1">Nucleus</location>
    </subcellularLocation>
</comment>
<dbReference type="GO" id="GO:0003723">
    <property type="term" value="F:RNA binding"/>
    <property type="evidence" value="ECO:0007669"/>
    <property type="project" value="TreeGrafter"/>
</dbReference>
<dbReference type="GO" id="GO:0005655">
    <property type="term" value="C:nucleolar ribonuclease P complex"/>
    <property type="evidence" value="ECO:0007669"/>
    <property type="project" value="TreeGrafter"/>
</dbReference>
<sequence length="647" mass="71823">MAFFDLNVPYLEGFYGSNKQQQHSLPDTNARKNARLKIAVKAMELGYSGIAYNRSIKGVMSDKDKCAISLFPLSSLLKLAPSMDTTVKFHRELLGVPLNAPFRQYSRLTLVVDSMVQIAALNSGNPVLKTYDLVAIRPLNQTVFDHACKSSEVDLIAIDFSLKLPFRLKLPMVKAAIELICEANTGLASPRGVYFEITYAPFISDVQTRTQLVANAKGENLIFSSAAASVNEIRGPNDVANLSSLLGLSMERAKAAISKNCRPLIATALRKKQFYKETIKVEKISYAVQKESEEPWFVDVHNWDPISSNEGDVLLDDIAKLCSTTSKLKTTNAIDFASISQEMESNGMQLNDWLSDVRELPMDDTSSLSSLVKESMGTKNEFRLLQNDISITSTHSKEMGRHTSSCERPTNSSGAVSASLETCLQDIIPQDRNFASKKSLIANGATAETMGSSDENSISVESHSHDTPSQYLETALEQNLILGDVNSEPHTTPKENEDSEELNKFDVVFSSTNERMETITSMPQERNQTDGDHRSVDRDLPTSNLYMVQTDDLVPVADDKMLRLSNGELQAHVASLADDMQSEGAFDLLKAQKHETLVEVNMMPHKESNSGKARFKQRNHLRALPFPLKSLLKSVVFKKKLRNPKIR</sequence>